<proteinExistence type="predicted"/>
<organism evidence="2 3">
    <name type="scientific">Roseomonas fluvialis</name>
    <dbReference type="NCBI Taxonomy" id="1750527"/>
    <lineage>
        <taxon>Bacteria</taxon>
        <taxon>Pseudomonadati</taxon>
        <taxon>Pseudomonadota</taxon>
        <taxon>Alphaproteobacteria</taxon>
        <taxon>Acetobacterales</taxon>
        <taxon>Roseomonadaceae</taxon>
        <taxon>Roseomonas</taxon>
    </lineage>
</organism>
<reference evidence="2 3" key="1">
    <citation type="journal article" date="2016" name="Microbes Environ.">
        <title>Phylogenetically diverse aerobic anoxygenic phototrophic bacteria isolated from epilithic biofilms in Tama river, Japan.</title>
        <authorList>
            <person name="Hirose S."/>
            <person name="Matsuura K."/>
            <person name="Haruta S."/>
        </authorList>
    </citation>
    <scope>NUCLEOTIDE SEQUENCE [LARGE SCALE GENOMIC DNA]</scope>
    <source>
        <strain evidence="2 3">S08</strain>
    </source>
</reference>
<keyword evidence="3" id="KW-1185">Reference proteome</keyword>
<evidence type="ECO:0000313" key="3">
    <source>
        <dbReference type="Proteomes" id="UP000831327"/>
    </source>
</evidence>
<evidence type="ECO:0000313" key="2">
    <source>
        <dbReference type="EMBL" id="BDG73777.1"/>
    </source>
</evidence>
<dbReference type="EMBL" id="AP025637">
    <property type="protein sequence ID" value="BDG73777.1"/>
    <property type="molecule type" value="Genomic_DNA"/>
</dbReference>
<feature type="region of interest" description="Disordered" evidence="1">
    <location>
        <begin position="1"/>
        <end position="24"/>
    </location>
</feature>
<gene>
    <name evidence="2" type="ORF">Rmf_37060</name>
</gene>
<evidence type="ECO:0000256" key="1">
    <source>
        <dbReference type="SAM" id="MobiDB-lite"/>
    </source>
</evidence>
<protein>
    <submittedName>
        <fullName evidence="2">Uncharacterized protein</fullName>
    </submittedName>
</protein>
<feature type="compositionally biased region" description="Basic and acidic residues" evidence="1">
    <location>
        <begin position="12"/>
        <end position="22"/>
    </location>
</feature>
<name>A0ABN6P539_9PROT</name>
<sequence>MTQPPIPPELDEAQREEARRQTDANVDGALDLAGSVVDAVASGAVEAAGAVAGAALDATVTVAKVSLDVVGGILGGLGDL</sequence>
<dbReference type="RefSeq" id="WP_244407986.1">
    <property type="nucleotide sequence ID" value="NZ_AP025637.1"/>
</dbReference>
<dbReference type="Proteomes" id="UP000831327">
    <property type="component" value="Chromosome"/>
</dbReference>
<accession>A0ABN6P539</accession>